<dbReference type="GO" id="GO:0031956">
    <property type="term" value="F:medium-chain fatty acid-CoA ligase activity"/>
    <property type="evidence" value="ECO:0007669"/>
    <property type="project" value="TreeGrafter"/>
</dbReference>
<dbReference type="PANTHER" id="PTHR43201">
    <property type="entry name" value="ACYL-COA SYNTHETASE"/>
    <property type="match status" value="1"/>
</dbReference>
<feature type="domain" description="AMP-binding enzyme C-terminal" evidence="4">
    <location>
        <begin position="423"/>
        <end position="498"/>
    </location>
</feature>
<dbReference type="InterPro" id="IPR025110">
    <property type="entry name" value="AMP-bd_C"/>
</dbReference>
<dbReference type="KEGG" id="dgi:Desgi_1141"/>
<dbReference type="OrthoDB" id="9778383at2"/>
<dbReference type="eggNOG" id="COG0318">
    <property type="taxonomic scope" value="Bacteria"/>
</dbReference>
<dbReference type="InterPro" id="IPR000873">
    <property type="entry name" value="AMP-dep_synth/lig_dom"/>
</dbReference>
<evidence type="ECO:0000256" key="1">
    <source>
        <dbReference type="ARBA" id="ARBA00006432"/>
    </source>
</evidence>
<dbReference type="NCBIfam" id="NF004837">
    <property type="entry name" value="PRK06187.1"/>
    <property type="match status" value="1"/>
</dbReference>
<dbReference type="InterPro" id="IPR042099">
    <property type="entry name" value="ANL_N_sf"/>
</dbReference>
<dbReference type="Gene3D" id="3.40.50.12780">
    <property type="entry name" value="N-terminal domain of ligase-like"/>
    <property type="match status" value="1"/>
</dbReference>
<dbReference type="EMBL" id="CP003273">
    <property type="protein sequence ID" value="AGL00665.1"/>
    <property type="molecule type" value="Genomic_DNA"/>
</dbReference>
<reference evidence="5 6" key="1">
    <citation type="submission" date="2012-01" db="EMBL/GenBank/DDBJ databases">
        <title>Complete sequence of Desulfotomaculum gibsoniae DSM 7213.</title>
        <authorList>
            <consortium name="US DOE Joint Genome Institute"/>
            <person name="Lucas S."/>
            <person name="Han J."/>
            <person name="Lapidus A."/>
            <person name="Cheng J.-F."/>
            <person name="Goodwin L."/>
            <person name="Pitluck S."/>
            <person name="Peters L."/>
            <person name="Ovchinnikova G."/>
            <person name="Teshima H."/>
            <person name="Detter J.C."/>
            <person name="Han C."/>
            <person name="Tapia R."/>
            <person name="Land M."/>
            <person name="Hauser L."/>
            <person name="Kyrpides N."/>
            <person name="Ivanova N."/>
            <person name="Pagani I."/>
            <person name="Parshina S."/>
            <person name="Plugge C."/>
            <person name="Muyzer G."/>
            <person name="Kuever J."/>
            <person name="Ivanova A."/>
            <person name="Nazina T."/>
            <person name="Klenk H.-P."/>
            <person name="Brambilla E."/>
            <person name="Spring S."/>
            <person name="Stams A.F."/>
            <person name="Woyke T."/>
        </authorList>
    </citation>
    <scope>NUCLEOTIDE SEQUENCE [LARGE SCALE GENOMIC DNA]</scope>
    <source>
        <strain evidence="5 6">DSM 7213</strain>
    </source>
</reference>
<dbReference type="Gene3D" id="3.30.300.30">
    <property type="match status" value="1"/>
</dbReference>
<dbReference type="PANTHER" id="PTHR43201:SF5">
    <property type="entry name" value="MEDIUM-CHAIN ACYL-COA LIGASE ACSF2, MITOCHONDRIAL"/>
    <property type="match status" value="1"/>
</dbReference>
<dbReference type="Proteomes" id="UP000013520">
    <property type="component" value="Chromosome"/>
</dbReference>
<dbReference type="HOGENOM" id="CLU_000022_59_7_9"/>
<dbReference type="Pfam" id="PF00501">
    <property type="entry name" value="AMP-binding"/>
    <property type="match status" value="1"/>
</dbReference>
<organism evidence="5 6">
    <name type="scientific">Desulfoscipio gibsoniae DSM 7213</name>
    <dbReference type="NCBI Taxonomy" id="767817"/>
    <lineage>
        <taxon>Bacteria</taxon>
        <taxon>Bacillati</taxon>
        <taxon>Bacillota</taxon>
        <taxon>Clostridia</taxon>
        <taxon>Eubacteriales</taxon>
        <taxon>Desulfallaceae</taxon>
        <taxon>Desulfoscipio</taxon>
    </lineage>
</organism>
<keyword evidence="2 5" id="KW-0436">Ligase</keyword>
<dbReference type="Pfam" id="PF13193">
    <property type="entry name" value="AMP-binding_C"/>
    <property type="match status" value="1"/>
</dbReference>
<name>R4KJH0_9FIRM</name>
<dbReference type="InterPro" id="IPR045851">
    <property type="entry name" value="AMP-bd_C_sf"/>
</dbReference>
<gene>
    <name evidence="5" type="ORF">Desgi_1141</name>
</gene>
<comment type="similarity">
    <text evidence="1">Belongs to the ATP-dependent AMP-binding enzyme family.</text>
</comment>
<dbReference type="AlphaFoldDB" id="R4KJH0"/>
<dbReference type="RefSeq" id="WP_006523680.1">
    <property type="nucleotide sequence ID" value="NC_021184.1"/>
</dbReference>
<evidence type="ECO:0000313" key="6">
    <source>
        <dbReference type="Proteomes" id="UP000013520"/>
    </source>
</evidence>
<feature type="domain" description="AMP-dependent synthetase/ligase" evidence="3">
    <location>
        <begin position="9"/>
        <end position="373"/>
    </location>
</feature>
<dbReference type="STRING" id="767817.Desgi_1141"/>
<evidence type="ECO:0000256" key="2">
    <source>
        <dbReference type="ARBA" id="ARBA00022598"/>
    </source>
</evidence>
<keyword evidence="6" id="KW-1185">Reference proteome</keyword>
<dbReference type="FunFam" id="3.30.300.30:FF:000008">
    <property type="entry name" value="2,3-dihydroxybenzoate-AMP ligase"/>
    <property type="match status" value="1"/>
</dbReference>
<accession>R4KJH0</accession>
<dbReference type="SUPFAM" id="SSF56801">
    <property type="entry name" value="Acetyl-CoA synthetase-like"/>
    <property type="match status" value="1"/>
</dbReference>
<evidence type="ECO:0000259" key="3">
    <source>
        <dbReference type="Pfam" id="PF00501"/>
    </source>
</evidence>
<dbReference type="GO" id="GO:0006631">
    <property type="term" value="P:fatty acid metabolic process"/>
    <property type="evidence" value="ECO:0007669"/>
    <property type="project" value="TreeGrafter"/>
</dbReference>
<dbReference type="CDD" id="cd17631">
    <property type="entry name" value="FACL_FadD13-like"/>
    <property type="match status" value="1"/>
</dbReference>
<protein>
    <submittedName>
        <fullName evidence="5">Acyl-CoA synthetase (AMP-forming)/AMP-acid ligase II</fullName>
    </submittedName>
</protein>
<evidence type="ECO:0000259" key="4">
    <source>
        <dbReference type="Pfam" id="PF13193"/>
    </source>
</evidence>
<evidence type="ECO:0000313" key="5">
    <source>
        <dbReference type="EMBL" id="AGL00665.1"/>
    </source>
</evidence>
<sequence length="516" mass="58203">MNLGDIPRRNSLRFPYKKALVFGDVSLSWCQVNERVNALVYALRDRGIQKGDRVGILMENCHQYLETYWALAKSGAIAVPLNYRLSIYETKELLCSAEPKALIVGEEYVGKMQDLRDSGIDIGCVIGVGNVSDQIENYESLLLKYPTNEPESIGKEDDIFAIFYTSGTTGLPKGAMVSNRNLEANCFNQFYADKSSYDDINLVATPLYHMGAVFMATTYSYLGCTNNILKHFTPRGALEIIQREKVTVCLLIPTMINMLLNHPNINNYDLTSLRLIFYGGGPMHVQVLKKAIDLIGCGFTQGYGLTETLEATFLVSEDHVLEGTEKQQQRLYSAGREALSAEVRTIDYNGNDLPPGEVGEVLIKSRSVIRGYWKMPELTAETIKNDWFYTGDLGYLDEERYLFIVDRKKDMIISGGVNIYPKEIEEVIYTNPAVLEAAVIGIPDELWGESVKALVVLKDGCRISEDELIEYCKQHMASYKKPKYVEFLSSLPKNPTGKILKRVLREKYWEGHVRSV</sequence>
<dbReference type="PROSITE" id="PS00455">
    <property type="entry name" value="AMP_BINDING"/>
    <property type="match status" value="1"/>
</dbReference>
<proteinExistence type="inferred from homology"/>
<dbReference type="InterPro" id="IPR020845">
    <property type="entry name" value="AMP-binding_CS"/>
</dbReference>